<organism evidence="1 2">
    <name type="scientific">Anaerobutyricum hallii DSM 3353</name>
    <dbReference type="NCBI Taxonomy" id="411469"/>
    <lineage>
        <taxon>Bacteria</taxon>
        <taxon>Bacillati</taxon>
        <taxon>Bacillota</taxon>
        <taxon>Clostridia</taxon>
        <taxon>Lachnospirales</taxon>
        <taxon>Lachnospiraceae</taxon>
        <taxon>Anaerobutyricum</taxon>
    </lineage>
</organism>
<gene>
    <name evidence="1" type="ORF">EUBHAL_02636</name>
</gene>
<dbReference type="EMBL" id="ACEP01000113">
    <property type="protein sequence ID" value="EEG35519.1"/>
    <property type="molecule type" value="Genomic_DNA"/>
</dbReference>
<reference evidence="1 2" key="1">
    <citation type="submission" date="2009-01" db="EMBL/GenBank/DDBJ databases">
        <authorList>
            <person name="Fulton L."/>
            <person name="Clifton S."/>
            <person name="Fulton B."/>
            <person name="Xu J."/>
            <person name="Minx P."/>
            <person name="Pepin K.H."/>
            <person name="Johnson M."/>
            <person name="Bhonagiri V."/>
            <person name="Nash W.E."/>
            <person name="Mardis E.R."/>
            <person name="Wilson R.K."/>
        </authorList>
    </citation>
    <scope>NUCLEOTIDE SEQUENCE [LARGE SCALE GENOMIC DNA]</scope>
    <source>
        <strain evidence="1 2">DSM 3353</strain>
    </source>
</reference>
<comment type="caution">
    <text evidence="1">The sequence shown here is derived from an EMBL/GenBank/DDBJ whole genome shotgun (WGS) entry which is preliminary data.</text>
</comment>
<reference evidence="1 2" key="2">
    <citation type="submission" date="2009-02" db="EMBL/GenBank/DDBJ databases">
        <title>Draft genome sequence of Eubacterium hallii (DSM 3353).</title>
        <authorList>
            <person name="Sudarsanam P."/>
            <person name="Ley R."/>
            <person name="Guruge J."/>
            <person name="Turnbaugh P.J."/>
            <person name="Mahowald M."/>
            <person name="Liep D."/>
            <person name="Gordon J."/>
        </authorList>
    </citation>
    <scope>NUCLEOTIDE SEQUENCE [LARGE SCALE GENOMIC DNA]</scope>
    <source>
        <strain evidence="1 2">DSM 3353</strain>
    </source>
</reference>
<dbReference type="Proteomes" id="UP000003174">
    <property type="component" value="Unassembled WGS sequence"/>
</dbReference>
<sequence length="43" mass="4982">MLIRILNTLRSRIWDMVLFLFSDYPKSTVGEDGESPSLSNKNH</sequence>
<dbReference type="AlphaFoldDB" id="C0EYY1"/>
<name>C0EYY1_9FIRM</name>
<accession>C0EYY1</accession>
<proteinExistence type="predicted"/>
<evidence type="ECO:0000313" key="1">
    <source>
        <dbReference type="EMBL" id="EEG35519.1"/>
    </source>
</evidence>
<protein>
    <submittedName>
        <fullName evidence="1">Uncharacterized protein</fullName>
    </submittedName>
</protein>
<evidence type="ECO:0000313" key="2">
    <source>
        <dbReference type="Proteomes" id="UP000003174"/>
    </source>
</evidence>